<organism evidence="2 3">
    <name type="scientific">Kibdelosporangium phytohabitans</name>
    <dbReference type="NCBI Taxonomy" id="860235"/>
    <lineage>
        <taxon>Bacteria</taxon>
        <taxon>Bacillati</taxon>
        <taxon>Actinomycetota</taxon>
        <taxon>Actinomycetes</taxon>
        <taxon>Pseudonocardiales</taxon>
        <taxon>Pseudonocardiaceae</taxon>
        <taxon>Kibdelosporangium</taxon>
    </lineage>
</organism>
<dbReference type="InterPro" id="IPR013024">
    <property type="entry name" value="GGCT-like"/>
</dbReference>
<dbReference type="AlphaFoldDB" id="A0A0N9HSG7"/>
<name>A0A0N9HSG7_9PSEU</name>
<dbReference type="RefSeq" id="WP_054288074.1">
    <property type="nucleotide sequence ID" value="NZ_CP012752.1"/>
</dbReference>
<dbReference type="KEGG" id="kphy:AOZ06_03450"/>
<evidence type="ECO:0000259" key="1">
    <source>
        <dbReference type="Pfam" id="PF06094"/>
    </source>
</evidence>
<dbReference type="EMBL" id="CP012752">
    <property type="protein sequence ID" value="ALG06098.1"/>
    <property type="molecule type" value="Genomic_DNA"/>
</dbReference>
<gene>
    <name evidence="2" type="ORF">AOZ06_03450</name>
</gene>
<reference evidence="2 3" key="1">
    <citation type="submission" date="2015-07" db="EMBL/GenBank/DDBJ databases">
        <title>Genome sequencing of Kibdelosporangium phytohabitans.</title>
        <authorList>
            <person name="Qin S."/>
            <person name="Xing K."/>
        </authorList>
    </citation>
    <scope>NUCLEOTIDE SEQUENCE [LARGE SCALE GENOMIC DNA]</scope>
    <source>
        <strain evidence="2 3">KLBMP1111</strain>
    </source>
</reference>
<dbReference type="Proteomes" id="UP000063699">
    <property type="component" value="Chromosome"/>
</dbReference>
<dbReference type="CDD" id="cd06661">
    <property type="entry name" value="GGCT_like"/>
    <property type="match status" value="1"/>
</dbReference>
<dbReference type="InterPro" id="IPR036568">
    <property type="entry name" value="GGCT-like_sf"/>
</dbReference>
<dbReference type="Gene3D" id="3.10.490.10">
    <property type="entry name" value="Gamma-glutamyl cyclotransferase-like"/>
    <property type="match status" value="1"/>
</dbReference>
<dbReference type="InterPro" id="IPR009288">
    <property type="entry name" value="AIG2-like_dom"/>
</dbReference>
<dbReference type="Pfam" id="PF06094">
    <property type="entry name" value="GGACT"/>
    <property type="match status" value="1"/>
</dbReference>
<dbReference type="STRING" id="860235.AOZ06_03450"/>
<dbReference type="OrthoDB" id="7626403at2"/>
<keyword evidence="3" id="KW-1185">Reference proteome</keyword>
<protein>
    <recommendedName>
        <fullName evidence="1">Gamma-glutamylcyclotransferase AIG2-like domain-containing protein</fullName>
    </recommendedName>
</protein>
<proteinExistence type="predicted"/>
<sequence>MSSFTDAEYPAAPYPGTRPPFSYAHLDGKGYRIRPDDDLDEWLAKHNAPALAERVPVLTYGSNANPSKITWLRENLGLSGPVVVLRAQCTGLSAVWAAGLRVVDTQRPVTLAAMPGVTETHAVWMADPAQVAVLDVCEGRGDRYQLSRLRSGRVELEDGGVWDSLLAYTGKAEIRWPLLVSGRPVRCADLSQADAQDLVGTAAPVMGLDVVAVDGAPEPDEFPARVFVYGTLKPGESAWELVEPWVDGEPYPSSIAGEVFDTGFGYPGLKRGSDRVSGWVLPLRSPKAALATLDSYEGDEYRRIRANLPDGTICWTYLWKFA</sequence>
<evidence type="ECO:0000313" key="3">
    <source>
        <dbReference type="Proteomes" id="UP000063699"/>
    </source>
</evidence>
<dbReference type="SUPFAM" id="SSF110857">
    <property type="entry name" value="Gamma-glutamyl cyclotransferase-like"/>
    <property type="match status" value="1"/>
</dbReference>
<accession>A0A0N9HSG7</accession>
<feature type="domain" description="Gamma-glutamylcyclotransferase AIG2-like" evidence="1">
    <location>
        <begin position="226"/>
        <end position="319"/>
    </location>
</feature>
<evidence type="ECO:0000313" key="2">
    <source>
        <dbReference type="EMBL" id="ALG06098.1"/>
    </source>
</evidence>